<evidence type="ECO:0000313" key="2">
    <source>
        <dbReference type="Proteomes" id="UP001281761"/>
    </source>
</evidence>
<protein>
    <submittedName>
        <fullName evidence="1">Uncharacterized protein</fullName>
    </submittedName>
</protein>
<name>A0ABQ9XC09_9EUKA</name>
<proteinExistence type="predicted"/>
<keyword evidence="2" id="KW-1185">Reference proteome</keyword>
<gene>
    <name evidence="1" type="ORF">BLNAU_16315</name>
</gene>
<sequence length="383" mass="42910">MLVDNTPSSPQLDNANAPTTNLLEVFLGQICGDSNPLRPITLNDLLAHATESNWMLSAILVSEYIKPFEQYCKQTQACDVPLGLPKFLKLIDGVPSVLIKSSSKVEPFVKQLCGRMVSHVSQMKSLSAESPPSDPTVSALSSTLPEESSLLTGDTLLAVLCEELSLIDTLLKDLCSRSEKIMIDREIICLLKSTIIACLDLLELPLTSLKCLDGITDKLITILDHSWGSIARCVIDVRSSLHLIFARRFHNIPELCSLVERTCRHSSPTHTSHLDMIIYLSFSLPDFSVGMVKENLVQRVINTSNPTTVSTTNRTFHMNLIESVAKLIGTQNRYLYGETEWKPIQQLQFEHGLKPAKQYLQFIFQRDEFFAKDDFIDPPQTRF</sequence>
<dbReference type="Proteomes" id="UP001281761">
    <property type="component" value="Unassembled WGS sequence"/>
</dbReference>
<accession>A0ABQ9XC09</accession>
<organism evidence="1 2">
    <name type="scientific">Blattamonas nauphoetae</name>
    <dbReference type="NCBI Taxonomy" id="2049346"/>
    <lineage>
        <taxon>Eukaryota</taxon>
        <taxon>Metamonada</taxon>
        <taxon>Preaxostyla</taxon>
        <taxon>Oxymonadida</taxon>
        <taxon>Blattamonas</taxon>
    </lineage>
</organism>
<reference evidence="1 2" key="1">
    <citation type="journal article" date="2022" name="bioRxiv">
        <title>Genomics of Preaxostyla Flagellates Illuminates Evolutionary Transitions and the Path Towards Mitochondrial Loss.</title>
        <authorList>
            <person name="Novak L.V.F."/>
            <person name="Treitli S.C."/>
            <person name="Pyrih J."/>
            <person name="Halakuc P."/>
            <person name="Pipaliya S.V."/>
            <person name="Vacek V."/>
            <person name="Brzon O."/>
            <person name="Soukal P."/>
            <person name="Eme L."/>
            <person name="Dacks J.B."/>
            <person name="Karnkowska A."/>
            <person name="Elias M."/>
            <person name="Hampl V."/>
        </authorList>
    </citation>
    <scope>NUCLEOTIDE SEQUENCE [LARGE SCALE GENOMIC DNA]</scope>
    <source>
        <strain evidence="1">NAU3</strain>
        <tissue evidence="1">Gut</tissue>
    </source>
</reference>
<dbReference type="EMBL" id="JARBJD010000169">
    <property type="protein sequence ID" value="KAK2948780.1"/>
    <property type="molecule type" value="Genomic_DNA"/>
</dbReference>
<evidence type="ECO:0000313" key="1">
    <source>
        <dbReference type="EMBL" id="KAK2948780.1"/>
    </source>
</evidence>
<comment type="caution">
    <text evidence="1">The sequence shown here is derived from an EMBL/GenBank/DDBJ whole genome shotgun (WGS) entry which is preliminary data.</text>
</comment>